<evidence type="ECO:0000313" key="3">
    <source>
        <dbReference type="Proteomes" id="UP000823941"/>
    </source>
</evidence>
<comment type="caution">
    <text evidence="2">The sequence shown here is derived from an EMBL/GenBank/DDBJ whole genome shotgun (WGS) entry which is preliminary data.</text>
</comment>
<dbReference type="Proteomes" id="UP000823941">
    <property type="component" value="Chromosome 22"/>
</dbReference>
<proteinExistence type="predicted"/>
<accession>A0ABQ7Q5D5</accession>
<organism evidence="2 3">
    <name type="scientific">Plutella xylostella</name>
    <name type="common">Diamondback moth</name>
    <name type="synonym">Plutella maculipennis</name>
    <dbReference type="NCBI Taxonomy" id="51655"/>
    <lineage>
        <taxon>Eukaryota</taxon>
        <taxon>Metazoa</taxon>
        <taxon>Ecdysozoa</taxon>
        <taxon>Arthropoda</taxon>
        <taxon>Hexapoda</taxon>
        <taxon>Insecta</taxon>
        <taxon>Pterygota</taxon>
        <taxon>Neoptera</taxon>
        <taxon>Endopterygota</taxon>
        <taxon>Lepidoptera</taxon>
        <taxon>Glossata</taxon>
        <taxon>Ditrysia</taxon>
        <taxon>Yponomeutoidea</taxon>
        <taxon>Plutellidae</taxon>
        <taxon>Plutella</taxon>
    </lineage>
</organism>
<gene>
    <name evidence="2" type="ORF">JYU34_016984</name>
</gene>
<dbReference type="EMBL" id="JAHIBW010000022">
    <property type="protein sequence ID" value="KAG7299955.1"/>
    <property type="molecule type" value="Genomic_DNA"/>
</dbReference>
<reference evidence="2 3" key="1">
    <citation type="submission" date="2021-06" db="EMBL/GenBank/DDBJ databases">
        <title>A haploid diamondback moth (Plutella xylostella L.) genome assembly resolves 31 chromosomes and identifies a diamide resistance mutation.</title>
        <authorList>
            <person name="Ward C.M."/>
            <person name="Perry K.D."/>
            <person name="Baker G."/>
            <person name="Powis K."/>
            <person name="Heckel D.G."/>
            <person name="Baxter S.W."/>
        </authorList>
    </citation>
    <scope>NUCLEOTIDE SEQUENCE [LARGE SCALE GENOMIC DNA]</scope>
    <source>
        <strain evidence="2 3">LV</strain>
        <tissue evidence="2">Single pupa</tissue>
    </source>
</reference>
<sequence>MAATTNRTIQYWHLSSSLTPHIGSALTVYFHRNHRFGRRAPPHYSLNLEITEKRERFSRKVVGTRVGAASADVYLSAAAAEHTPGSRWSAGSSLQPGELAPLHGEAQGCAPTSRERIARPPRATTDRGMSARRGLPAGNGN</sequence>
<protein>
    <submittedName>
        <fullName evidence="2">Uncharacterized protein</fullName>
    </submittedName>
</protein>
<name>A0ABQ7Q5D5_PLUXY</name>
<keyword evidence="3" id="KW-1185">Reference proteome</keyword>
<evidence type="ECO:0000313" key="2">
    <source>
        <dbReference type="EMBL" id="KAG7299955.1"/>
    </source>
</evidence>
<evidence type="ECO:0000256" key="1">
    <source>
        <dbReference type="SAM" id="MobiDB-lite"/>
    </source>
</evidence>
<feature type="region of interest" description="Disordered" evidence="1">
    <location>
        <begin position="84"/>
        <end position="141"/>
    </location>
</feature>